<dbReference type="Proteomes" id="UP001583193">
    <property type="component" value="Unassembled WGS sequence"/>
</dbReference>
<accession>A0ABR3X6J1</accession>
<dbReference type="EMBL" id="JAVDPF010000027">
    <property type="protein sequence ID" value="KAL1871551.1"/>
    <property type="molecule type" value="Genomic_DNA"/>
</dbReference>
<feature type="region of interest" description="Disordered" evidence="1">
    <location>
        <begin position="118"/>
        <end position="149"/>
    </location>
</feature>
<name>A0ABR3X6J1_9EURO</name>
<feature type="region of interest" description="Disordered" evidence="1">
    <location>
        <begin position="238"/>
        <end position="265"/>
    </location>
</feature>
<protein>
    <submittedName>
        <fullName evidence="2">Uncharacterized protein</fullName>
    </submittedName>
</protein>
<feature type="compositionally biased region" description="Basic and acidic residues" evidence="1">
    <location>
        <begin position="238"/>
        <end position="249"/>
    </location>
</feature>
<evidence type="ECO:0000313" key="3">
    <source>
        <dbReference type="Proteomes" id="UP001583193"/>
    </source>
</evidence>
<keyword evidence="3" id="KW-1185">Reference proteome</keyword>
<sequence>MSHYALPLRGGSVASSYAAGYDHGPRRSHRYPPESAMYGGVYPQRVPYHRRPVKATPYFRKSPLMFEEAMDRLYGTLTNAVNFFKDFDDAFAQETSGIKPYATGPILDKLWQNKVLPVDKARKGHSARRTSSDGSESDETSGRSQQEEAFREHLKRVLDHMDETLRSRCPSPKKSGSTSHAEIDSVLRLVGMLNGQYEKLHRISGNVYKVRNYLQEFIKEADVVVHYMDQSRELWDWGHEKAEKEKENEEGSQGDGDPEEGTFGE</sequence>
<organism evidence="2 3">
    <name type="scientific">Paecilomyces lecythidis</name>
    <dbReference type="NCBI Taxonomy" id="3004212"/>
    <lineage>
        <taxon>Eukaryota</taxon>
        <taxon>Fungi</taxon>
        <taxon>Dikarya</taxon>
        <taxon>Ascomycota</taxon>
        <taxon>Pezizomycotina</taxon>
        <taxon>Eurotiomycetes</taxon>
        <taxon>Eurotiomycetidae</taxon>
        <taxon>Eurotiales</taxon>
        <taxon>Thermoascaceae</taxon>
        <taxon>Paecilomyces</taxon>
    </lineage>
</organism>
<proteinExistence type="predicted"/>
<reference evidence="2 3" key="1">
    <citation type="journal article" date="2024" name="IMA Fungus">
        <title>IMA Genome - F19 : A genome assembly and annotation guide to empower mycologists, including annotated draft genome sequences of Ceratocystis pirilliformis, Diaporthe australafricana, Fusarium ophioides, Paecilomyces lecythidis, and Sporothrix stenoceras.</title>
        <authorList>
            <person name="Aylward J."/>
            <person name="Wilson A.M."/>
            <person name="Visagie C.M."/>
            <person name="Spraker J."/>
            <person name="Barnes I."/>
            <person name="Buitendag C."/>
            <person name="Ceriani C."/>
            <person name="Del Mar Angel L."/>
            <person name="du Plessis D."/>
            <person name="Fuchs T."/>
            <person name="Gasser K."/>
            <person name="Kramer D."/>
            <person name="Li W."/>
            <person name="Munsamy K."/>
            <person name="Piso A."/>
            <person name="Price J.L."/>
            <person name="Sonnekus B."/>
            <person name="Thomas C."/>
            <person name="van der Nest A."/>
            <person name="van Dijk A."/>
            <person name="van Heerden A."/>
            <person name="van Vuuren N."/>
            <person name="Yilmaz N."/>
            <person name="Duong T.A."/>
            <person name="van der Merwe N.A."/>
            <person name="Wingfield M.J."/>
            <person name="Wingfield B.D."/>
        </authorList>
    </citation>
    <scope>NUCLEOTIDE SEQUENCE [LARGE SCALE GENOMIC DNA]</scope>
    <source>
        <strain evidence="2 3">CMW 18167</strain>
    </source>
</reference>
<comment type="caution">
    <text evidence="2">The sequence shown here is derived from an EMBL/GenBank/DDBJ whole genome shotgun (WGS) entry which is preliminary data.</text>
</comment>
<gene>
    <name evidence="2" type="ORF">Plec18167_007111</name>
</gene>
<evidence type="ECO:0000256" key="1">
    <source>
        <dbReference type="SAM" id="MobiDB-lite"/>
    </source>
</evidence>
<feature type="compositionally biased region" description="Acidic residues" evidence="1">
    <location>
        <begin position="250"/>
        <end position="265"/>
    </location>
</feature>
<evidence type="ECO:0000313" key="2">
    <source>
        <dbReference type="EMBL" id="KAL1871551.1"/>
    </source>
</evidence>